<gene>
    <name evidence="2" type="ORF">I592_00216</name>
    <name evidence="1" type="ORF">UKC_03746</name>
</gene>
<proteinExistence type="predicted"/>
<evidence type="ECO:0000313" key="1">
    <source>
        <dbReference type="EMBL" id="EOI53793.1"/>
    </source>
</evidence>
<dbReference type="eggNOG" id="ENOG5031WH0">
    <property type="taxonomic scope" value="Bacteria"/>
</dbReference>
<dbReference type="PATRIC" id="fig|1158614.3.peg.3731"/>
<name>R2XGQ4_9ENTE</name>
<comment type="caution">
    <text evidence="1">The sequence shown here is derived from an EMBL/GenBank/DDBJ whole genome shotgun (WGS) entry which is preliminary data.</text>
</comment>
<keyword evidence="4" id="KW-1185">Reference proteome</keyword>
<dbReference type="AlphaFoldDB" id="R2XGQ4"/>
<organism evidence="1 3">
    <name type="scientific">Enterococcus gilvus ATCC BAA-350</name>
    <dbReference type="NCBI Taxonomy" id="1158614"/>
    <lineage>
        <taxon>Bacteria</taxon>
        <taxon>Bacillati</taxon>
        <taxon>Bacillota</taxon>
        <taxon>Bacilli</taxon>
        <taxon>Lactobacillales</taxon>
        <taxon>Enterococcaceae</taxon>
        <taxon>Enterococcus</taxon>
    </lineage>
</organism>
<evidence type="ECO:0000313" key="3">
    <source>
        <dbReference type="Proteomes" id="UP000013750"/>
    </source>
</evidence>
<dbReference type="OrthoDB" id="9801392at2"/>
<reference evidence="2 4" key="2">
    <citation type="submission" date="2013-03" db="EMBL/GenBank/DDBJ databases">
        <title>The Genome Sequence of Enterococcus gilvus ATCC BAA-350 (PacBio/Illumina hybrid assembly).</title>
        <authorList>
            <consortium name="The Broad Institute Genomics Platform"/>
            <consortium name="The Broad Institute Genome Sequencing Center for Infectious Disease"/>
            <person name="Earl A."/>
            <person name="Russ C."/>
            <person name="Gilmore M."/>
            <person name="Surin D."/>
            <person name="Walker B."/>
            <person name="Young S."/>
            <person name="Zeng Q."/>
            <person name="Gargeya S."/>
            <person name="Fitzgerald M."/>
            <person name="Haas B."/>
            <person name="Abouelleil A."/>
            <person name="Allen A.W."/>
            <person name="Alvarado L."/>
            <person name="Arachchi H.M."/>
            <person name="Berlin A.M."/>
            <person name="Chapman S.B."/>
            <person name="Gainer-Dewar J."/>
            <person name="Goldberg J."/>
            <person name="Griggs A."/>
            <person name="Gujja S."/>
            <person name="Hansen M."/>
            <person name="Howarth C."/>
            <person name="Imamovic A."/>
            <person name="Ireland A."/>
            <person name="Larimer J."/>
            <person name="McCowan C."/>
            <person name="Murphy C."/>
            <person name="Pearson M."/>
            <person name="Poon T.W."/>
            <person name="Priest M."/>
            <person name="Roberts A."/>
            <person name="Saif S."/>
            <person name="Shea T."/>
            <person name="Sisk P."/>
            <person name="Sykes S."/>
            <person name="Wortman J."/>
            <person name="Nusbaum C."/>
            <person name="Birren B."/>
        </authorList>
    </citation>
    <scope>NUCLEOTIDE SEQUENCE [LARGE SCALE GENOMIC DNA]</scope>
    <source>
        <strain evidence="2 4">ATCC BAA-350</strain>
    </source>
</reference>
<dbReference type="EMBL" id="AJDQ01000012">
    <property type="protein sequence ID" value="EOI53793.1"/>
    <property type="molecule type" value="Genomic_DNA"/>
</dbReference>
<reference evidence="1 3" key="1">
    <citation type="submission" date="2013-02" db="EMBL/GenBank/DDBJ databases">
        <title>The Genome Sequence of Enterococcus gilvus ATCC BAA-350.</title>
        <authorList>
            <consortium name="The Broad Institute Genome Sequencing Platform"/>
            <consortium name="The Broad Institute Genome Sequencing Center for Infectious Disease"/>
            <person name="Earl A.M."/>
            <person name="Gilmore M.S."/>
            <person name="Lebreton F."/>
            <person name="Walker B."/>
            <person name="Young S.K."/>
            <person name="Zeng Q."/>
            <person name="Gargeya S."/>
            <person name="Fitzgerald M."/>
            <person name="Haas B."/>
            <person name="Abouelleil A."/>
            <person name="Alvarado L."/>
            <person name="Arachchi H.M."/>
            <person name="Berlin A.M."/>
            <person name="Chapman S.B."/>
            <person name="Dewar J."/>
            <person name="Goldberg J."/>
            <person name="Griggs A."/>
            <person name="Gujja S."/>
            <person name="Hansen M."/>
            <person name="Howarth C."/>
            <person name="Imamovic A."/>
            <person name="Larimer J."/>
            <person name="McCowan C."/>
            <person name="Murphy C."/>
            <person name="Neiman D."/>
            <person name="Pearson M."/>
            <person name="Priest M."/>
            <person name="Roberts A."/>
            <person name="Saif S."/>
            <person name="Shea T."/>
            <person name="Sisk P."/>
            <person name="Sykes S."/>
            <person name="Wortman J."/>
            <person name="Nusbaum C."/>
            <person name="Birren B."/>
        </authorList>
    </citation>
    <scope>NUCLEOTIDE SEQUENCE [LARGE SCALE GENOMIC DNA]</scope>
    <source>
        <strain evidence="1 3">ATCC BAA-350</strain>
    </source>
</reference>
<sequence length="177" mass="20724">MEMTISGLREKLVNTDEEQLRELICQLYKHSEVSQQMIDSRFLGDDYGVRIAQEMKQKLDQAFFPHEKIDLSLANAKELLRLFRKRCQNQRALIDVELYYVECGLDFMDMFGAGDGENKNLLLVNYASAVARILEDESHIYFHMYFSRCGQIIQATKEFTPEFVRNMTAVYQQLAKE</sequence>
<evidence type="ECO:0000313" key="2">
    <source>
        <dbReference type="EMBL" id="EOW80932.1"/>
    </source>
</evidence>
<dbReference type="Proteomes" id="UP000014160">
    <property type="component" value="Unassembled WGS sequence"/>
</dbReference>
<dbReference type="RefSeq" id="WP_010782075.1">
    <property type="nucleotide sequence ID" value="NZ_ASWH01000001.1"/>
</dbReference>
<accession>R2XGQ4</accession>
<dbReference type="EMBL" id="ASWH01000001">
    <property type="protein sequence ID" value="EOW80932.1"/>
    <property type="molecule type" value="Genomic_DNA"/>
</dbReference>
<protein>
    <submittedName>
        <fullName evidence="1">Uncharacterized protein</fullName>
    </submittedName>
</protein>
<evidence type="ECO:0000313" key="4">
    <source>
        <dbReference type="Proteomes" id="UP000014160"/>
    </source>
</evidence>
<dbReference type="HOGENOM" id="CLU_1515655_0_0_9"/>
<dbReference type="Proteomes" id="UP000013750">
    <property type="component" value="Unassembled WGS sequence"/>
</dbReference>